<evidence type="ECO:0000313" key="2">
    <source>
        <dbReference type="EMBL" id="KAK3758417.1"/>
    </source>
</evidence>
<evidence type="ECO:0008006" key="4">
    <source>
        <dbReference type="Google" id="ProtNLM"/>
    </source>
</evidence>
<evidence type="ECO:0000256" key="1">
    <source>
        <dbReference type="SAM" id="SignalP"/>
    </source>
</evidence>
<feature type="signal peptide" evidence="1">
    <location>
        <begin position="1"/>
        <end position="19"/>
    </location>
</feature>
<dbReference type="EMBL" id="JAWDGP010005269">
    <property type="protein sequence ID" value="KAK3758417.1"/>
    <property type="molecule type" value="Genomic_DNA"/>
</dbReference>
<evidence type="ECO:0000313" key="3">
    <source>
        <dbReference type="Proteomes" id="UP001283361"/>
    </source>
</evidence>
<dbReference type="AlphaFoldDB" id="A0AAE1D5V2"/>
<name>A0AAE1D5V2_9GAST</name>
<proteinExistence type="predicted"/>
<keyword evidence="3" id="KW-1185">Reference proteome</keyword>
<gene>
    <name evidence="2" type="ORF">RRG08_058687</name>
</gene>
<accession>A0AAE1D5V2</accession>
<dbReference type="Proteomes" id="UP001283361">
    <property type="component" value="Unassembled WGS sequence"/>
</dbReference>
<sequence length="170" mass="18522">MRAASLILSLHLCEPLVNASVLQSSLCGLGEALRGWSGEITAFISRSLSGHNIRSLHGVELKVSRALSSEVVFAFITLDEILFIYYAYPRFSCCRSTNVHYRAPPVPAPRSMVPTVIVFCGANWSNDVLTSYDLSGVGDTCTAVTIVLTLGQYLHSCNHCANSWSILLQL</sequence>
<organism evidence="2 3">
    <name type="scientific">Elysia crispata</name>
    <name type="common">lettuce slug</name>
    <dbReference type="NCBI Taxonomy" id="231223"/>
    <lineage>
        <taxon>Eukaryota</taxon>
        <taxon>Metazoa</taxon>
        <taxon>Spiralia</taxon>
        <taxon>Lophotrochozoa</taxon>
        <taxon>Mollusca</taxon>
        <taxon>Gastropoda</taxon>
        <taxon>Heterobranchia</taxon>
        <taxon>Euthyneura</taxon>
        <taxon>Panpulmonata</taxon>
        <taxon>Sacoglossa</taxon>
        <taxon>Placobranchoidea</taxon>
        <taxon>Plakobranchidae</taxon>
        <taxon>Elysia</taxon>
    </lineage>
</organism>
<feature type="chain" id="PRO_5042255819" description="Secreted protein" evidence="1">
    <location>
        <begin position="20"/>
        <end position="170"/>
    </location>
</feature>
<protein>
    <recommendedName>
        <fullName evidence="4">Secreted protein</fullName>
    </recommendedName>
</protein>
<comment type="caution">
    <text evidence="2">The sequence shown here is derived from an EMBL/GenBank/DDBJ whole genome shotgun (WGS) entry which is preliminary data.</text>
</comment>
<keyword evidence="1" id="KW-0732">Signal</keyword>
<reference evidence="2" key="1">
    <citation type="journal article" date="2023" name="G3 (Bethesda)">
        <title>A reference genome for the long-term kleptoplast-retaining sea slug Elysia crispata morphotype clarki.</title>
        <authorList>
            <person name="Eastman K.E."/>
            <person name="Pendleton A.L."/>
            <person name="Shaikh M.A."/>
            <person name="Suttiyut T."/>
            <person name="Ogas R."/>
            <person name="Tomko P."/>
            <person name="Gavelis G."/>
            <person name="Widhalm J.R."/>
            <person name="Wisecaver J.H."/>
        </authorList>
    </citation>
    <scope>NUCLEOTIDE SEQUENCE</scope>
    <source>
        <strain evidence="2">ECLA1</strain>
    </source>
</reference>